<accession>A0ABP9NBY4</accession>
<comment type="caution">
    <text evidence="2">The sequence shown here is derived from an EMBL/GenBank/DDBJ whole genome shotgun (WGS) entry which is preliminary data.</text>
</comment>
<keyword evidence="3" id="KW-1185">Reference proteome</keyword>
<reference evidence="3" key="1">
    <citation type="journal article" date="2019" name="Int. J. Syst. Evol. Microbiol.">
        <title>The Global Catalogue of Microorganisms (GCM) 10K type strain sequencing project: providing services to taxonomists for standard genome sequencing and annotation.</title>
        <authorList>
            <consortium name="The Broad Institute Genomics Platform"/>
            <consortium name="The Broad Institute Genome Sequencing Center for Infectious Disease"/>
            <person name="Wu L."/>
            <person name="Ma J."/>
        </authorList>
    </citation>
    <scope>NUCLEOTIDE SEQUENCE [LARGE SCALE GENOMIC DNA]</scope>
    <source>
        <strain evidence="3">JCM 18302</strain>
    </source>
</reference>
<proteinExistence type="predicted"/>
<gene>
    <name evidence="2" type="ORF">GCM10023320_10930</name>
</gene>
<keyword evidence="1" id="KW-0732">Signal</keyword>
<feature type="signal peptide" evidence="1">
    <location>
        <begin position="1"/>
        <end position="24"/>
    </location>
</feature>
<evidence type="ECO:0000313" key="3">
    <source>
        <dbReference type="Proteomes" id="UP001500804"/>
    </source>
</evidence>
<dbReference type="Proteomes" id="UP001500804">
    <property type="component" value="Unassembled WGS sequence"/>
</dbReference>
<evidence type="ECO:0000256" key="1">
    <source>
        <dbReference type="SAM" id="SignalP"/>
    </source>
</evidence>
<sequence length="64" mass="7070">MPRFGVPRNAVADLCLRVIMLASASPVASGVDALDLQRRARPFYRLDPEPILDVLLPKRIRTAA</sequence>
<organism evidence="2 3">
    <name type="scientific">Pseudonocardia adelaidensis</name>
    <dbReference type="NCBI Taxonomy" id="648754"/>
    <lineage>
        <taxon>Bacteria</taxon>
        <taxon>Bacillati</taxon>
        <taxon>Actinomycetota</taxon>
        <taxon>Actinomycetes</taxon>
        <taxon>Pseudonocardiales</taxon>
        <taxon>Pseudonocardiaceae</taxon>
        <taxon>Pseudonocardia</taxon>
    </lineage>
</organism>
<name>A0ABP9NBY4_9PSEU</name>
<protein>
    <submittedName>
        <fullName evidence="2">Uncharacterized protein</fullName>
    </submittedName>
</protein>
<evidence type="ECO:0000313" key="2">
    <source>
        <dbReference type="EMBL" id="GAA5114172.1"/>
    </source>
</evidence>
<feature type="chain" id="PRO_5046768168" evidence="1">
    <location>
        <begin position="25"/>
        <end position="64"/>
    </location>
</feature>
<dbReference type="EMBL" id="BAABJO010000003">
    <property type="protein sequence ID" value="GAA5114172.1"/>
    <property type="molecule type" value="Genomic_DNA"/>
</dbReference>